<keyword evidence="4" id="KW-1185">Reference proteome</keyword>
<proteinExistence type="predicted"/>
<feature type="domain" description="CCHC-type" evidence="2">
    <location>
        <begin position="264"/>
        <end position="277"/>
    </location>
</feature>
<dbReference type="PROSITE" id="PS50158">
    <property type="entry name" value="ZF_CCHC"/>
    <property type="match status" value="1"/>
</dbReference>
<dbReference type="PANTHER" id="PTHR37610:SF101">
    <property type="entry name" value="(RAPE) HYPOTHETICAL PROTEIN"/>
    <property type="match status" value="1"/>
</dbReference>
<organism evidence="3 4">
    <name type="scientific">Microthlaspi erraticum</name>
    <dbReference type="NCBI Taxonomy" id="1685480"/>
    <lineage>
        <taxon>Eukaryota</taxon>
        <taxon>Viridiplantae</taxon>
        <taxon>Streptophyta</taxon>
        <taxon>Embryophyta</taxon>
        <taxon>Tracheophyta</taxon>
        <taxon>Spermatophyta</taxon>
        <taxon>Magnoliopsida</taxon>
        <taxon>eudicotyledons</taxon>
        <taxon>Gunneridae</taxon>
        <taxon>Pentapetalae</taxon>
        <taxon>rosids</taxon>
        <taxon>malvids</taxon>
        <taxon>Brassicales</taxon>
        <taxon>Brassicaceae</taxon>
        <taxon>Coluteocarpeae</taxon>
        <taxon>Microthlaspi</taxon>
    </lineage>
</organism>
<dbReference type="GO" id="GO:0008270">
    <property type="term" value="F:zinc ion binding"/>
    <property type="evidence" value="ECO:0007669"/>
    <property type="project" value="UniProtKB-KW"/>
</dbReference>
<evidence type="ECO:0000259" key="2">
    <source>
        <dbReference type="PROSITE" id="PS50158"/>
    </source>
</evidence>
<gene>
    <name evidence="3" type="ORF">MERR_LOCUS119</name>
</gene>
<name>A0A6D2HHR9_9BRAS</name>
<dbReference type="EMBL" id="CACVBM020000011">
    <property type="protein sequence ID" value="CAA7012885.1"/>
    <property type="molecule type" value="Genomic_DNA"/>
</dbReference>
<dbReference type="InterPro" id="IPR029472">
    <property type="entry name" value="Copia-like_N"/>
</dbReference>
<evidence type="ECO:0000313" key="3">
    <source>
        <dbReference type="EMBL" id="CAA7012885.1"/>
    </source>
</evidence>
<dbReference type="OrthoDB" id="5544992at2759"/>
<keyword evidence="1" id="KW-0862">Zinc</keyword>
<comment type="caution">
    <text evidence="3">The sequence shown here is derived from an EMBL/GenBank/DDBJ whole genome shotgun (WGS) entry which is preliminary data.</text>
</comment>
<keyword evidence="1" id="KW-0863">Zinc-finger</keyword>
<protein>
    <recommendedName>
        <fullName evidence="2">CCHC-type domain-containing protein</fullName>
    </recommendedName>
</protein>
<dbReference type="InterPro" id="IPR036875">
    <property type="entry name" value="Znf_CCHC_sf"/>
</dbReference>
<dbReference type="AlphaFoldDB" id="A0A6D2HHR9"/>
<evidence type="ECO:0000256" key="1">
    <source>
        <dbReference type="PROSITE-ProRule" id="PRU00047"/>
    </source>
</evidence>
<dbReference type="SUPFAM" id="SSF57756">
    <property type="entry name" value="Retrovirus zinc finger-like domains"/>
    <property type="match status" value="1"/>
</dbReference>
<dbReference type="PANTHER" id="PTHR37610">
    <property type="entry name" value="CCHC-TYPE DOMAIN-CONTAINING PROTEIN"/>
    <property type="match status" value="1"/>
</dbReference>
<reference evidence="3" key="1">
    <citation type="submission" date="2020-01" db="EMBL/GenBank/DDBJ databases">
        <authorList>
            <person name="Mishra B."/>
        </authorList>
    </citation>
    <scope>NUCLEOTIDE SEQUENCE [LARGE SCALE GENOMIC DNA]</scope>
</reference>
<sequence>MTGEQGTIVRARAAEDATLSPMYLHASDGPGNLITTVQLKGENYEDWSKHMRNALRTKRKLGFIDGTITKPRTTKEVEQWEVVNSMLVAWIMNTIEPTLKSLVSMVEEAKVLWDDLKLQFSAGNGPRVSELRADLANCRQQGDTVMVYFGKLKKMWDELAVYKPIRSCKCGEMAVLLEADRDEERTNMFLNGLDAKFGTVRSTLNSLEPLPKLSQVYQRIVREERQLNMTRDKDDKVDDVGFAVSTGFRNHTPSYQEREKDVTCTHCGKYGHAMSDCFQIKGYPEWWGERGRNMAGRGGRGGRFGRGGGAVGSFAGRGSWRTGWSCQCGSSWTSNSYSGIKSCPENRV</sequence>
<dbReference type="GO" id="GO:0003676">
    <property type="term" value="F:nucleic acid binding"/>
    <property type="evidence" value="ECO:0007669"/>
    <property type="project" value="InterPro"/>
</dbReference>
<dbReference type="InterPro" id="IPR001878">
    <property type="entry name" value="Znf_CCHC"/>
</dbReference>
<evidence type="ECO:0000313" key="4">
    <source>
        <dbReference type="Proteomes" id="UP000467841"/>
    </source>
</evidence>
<dbReference type="Pfam" id="PF14244">
    <property type="entry name" value="Retrotran_gag_3"/>
    <property type="match status" value="1"/>
</dbReference>
<accession>A0A6D2HHR9</accession>
<dbReference type="Proteomes" id="UP000467841">
    <property type="component" value="Unassembled WGS sequence"/>
</dbReference>
<keyword evidence="1" id="KW-0479">Metal-binding</keyword>